<dbReference type="Proteomes" id="UP001500879">
    <property type="component" value="Unassembled WGS sequence"/>
</dbReference>
<sequence>MFANLCGEVNAVTLSQEKTALYALRGKPAAVVGEFRRSAVLVPLDECGGLWTSAYGGLWWIHAFTDEAALARFAAQRSERAGADWEFVSVLGARLLDVVVPAVGEPAGVALDVGSDTPFFLPPVAGVVPDGAVVDTGEGVAS</sequence>
<accession>A0ABP3IQ34</accession>
<dbReference type="InterPro" id="IPR009839">
    <property type="entry name" value="SseB_N"/>
</dbReference>
<name>A0ABP3IQ34_9ACTN</name>
<organism evidence="2 3">
    <name type="scientific">Streptomyces luteireticuli</name>
    <dbReference type="NCBI Taxonomy" id="173858"/>
    <lineage>
        <taxon>Bacteria</taxon>
        <taxon>Bacillati</taxon>
        <taxon>Actinomycetota</taxon>
        <taxon>Actinomycetes</taxon>
        <taxon>Kitasatosporales</taxon>
        <taxon>Streptomycetaceae</taxon>
        <taxon>Streptomyces</taxon>
    </lineage>
</organism>
<proteinExistence type="predicted"/>
<gene>
    <name evidence="2" type="ORF">GCM10010357_40580</name>
</gene>
<keyword evidence="3" id="KW-1185">Reference proteome</keyword>
<evidence type="ECO:0000313" key="3">
    <source>
        <dbReference type="Proteomes" id="UP001500879"/>
    </source>
</evidence>
<dbReference type="Pfam" id="PF07179">
    <property type="entry name" value="SseB"/>
    <property type="match status" value="1"/>
</dbReference>
<dbReference type="RefSeq" id="WP_344026360.1">
    <property type="nucleotide sequence ID" value="NZ_BAAABX010000047.1"/>
</dbReference>
<evidence type="ECO:0000313" key="2">
    <source>
        <dbReference type="EMBL" id="GAA0415156.1"/>
    </source>
</evidence>
<evidence type="ECO:0000259" key="1">
    <source>
        <dbReference type="Pfam" id="PF07179"/>
    </source>
</evidence>
<reference evidence="3" key="1">
    <citation type="journal article" date="2019" name="Int. J. Syst. Evol. Microbiol.">
        <title>The Global Catalogue of Microorganisms (GCM) 10K type strain sequencing project: providing services to taxonomists for standard genome sequencing and annotation.</title>
        <authorList>
            <consortium name="The Broad Institute Genomics Platform"/>
            <consortium name="The Broad Institute Genome Sequencing Center for Infectious Disease"/>
            <person name="Wu L."/>
            <person name="Ma J."/>
        </authorList>
    </citation>
    <scope>NUCLEOTIDE SEQUENCE [LARGE SCALE GENOMIC DNA]</scope>
    <source>
        <strain evidence="3">JCM 4788</strain>
    </source>
</reference>
<dbReference type="EMBL" id="BAAABX010000047">
    <property type="protein sequence ID" value="GAA0415156.1"/>
    <property type="molecule type" value="Genomic_DNA"/>
</dbReference>
<feature type="domain" description="SseB protein N-terminal" evidence="1">
    <location>
        <begin position="20"/>
        <end position="123"/>
    </location>
</feature>
<comment type="caution">
    <text evidence="2">The sequence shown here is derived from an EMBL/GenBank/DDBJ whole genome shotgun (WGS) entry which is preliminary data.</text>
</comment>
<protein>
    <recommendedName>
        <fullName evidence="1">SseB protein N-terminal domain-containing protein</fullName>
    </recommendedName>
</protein>